<evidence type="ECO:0000256" key="1">
    <source>
        <dbReference type="PROSITE-ProRule" id="PRU00023"/>
    </source>
</evidence>
<name>A0ABD2XL92_9HYME</name>
<evidence type="ECO:0000313" key="3">
    <source>
        <dbReference type="Proteomes" id="UP001627154"/>
    </source>
</evidence>
<dbReference type="Pfam" id="PF12796">
    <property type="entry name" value="Ank_2"/>
    <property type="match status" value="1"/>
</dbReference>
<keyword evidence="3" id="KW-1185">Reference proteome</keyword>
<keyword evidence="1" id="KW-0040">ANK repeat</keyword>
<dbReference type="InterPro" id="IPR036770">
    <property type="entry name" value="Ankyrin_rpt-contain_sf"/>
</dbReference>
<organism evidence="2 3">
    <name type="scientific">Trichogramma kaykai</name>
    <dbReference type="NCBI Taxonomy" id="54128"/>
    <lineage>
        <taxon>Eukaryota</taxon>
        <taxon>Metazoa</taxon>
        <taxon>Ecdysozoa</taxon>
        <taxon>Arthropoda</taxon>
        <taxon>Hexapoda</taxon>
        <taxon>Insecta</taxon>
        <taxon>Pterygota</taxon>
        <taxon>Neoptera</taxon>
        <taxon>Endopterygota</taxon>
        <taxon>Hymenoptera</taxon>
        <taxon>Apocrita</taxon>
        <taxon>Proctotrupomorpha</taxon>
        <taxon>Chalcidoidea</taxon>
        <taxon>Trichogrammatidae</taxon>
        <taxon>Trichogramma</taxon>
    </lineage>
</organism>
<dbReference type="Proteomes" id="UP001627154">
    <property type="component" value="Unassembled WGS sequence"/>
</dbReference>
<proteinExistence type="predicted"/>
<dbReference type="SUPFAM" id="SSF48403">
    <property type="entry name" value="Ankyrin repeat"/>
    <property type="match status" value="1"/>
</dbReference>
<dbReference type="AlphaFoldDB" id="A0ABD2XL92"/>
<comment type="caution">
    <text evidence="2">The sequence shown here is derived from an EMBL/GenBank/DDBJ whole genome shotgun (WGS) entry which is preliminary data.</text>
</comment>
<dbReference type="PROSITE" id="PS50297">
    <property type="entry name" value="ANK_REP_REGION"/>
    <property type="match status" value="1"/>
</dbReference>
<feature type="repeat" description="ANK" evidence="1">
    <location>
        <begin position="21"/>
        <end position="54"/>
    </location>
</feature>
<sequence>MLFEICEDTGQTLRIDARDKSGDAPLHCALASGDWKKTTELLLRKGADPNAVNVDGSTPLHVICMNSRDDGLEPFFGLVDELGRRVPGSTPATGWLGRRCTSPC</sequence>
<dbReference type="Gene3D" id="1.25.40.20">
    <property type="entry name" value="Ankyrin repeat-containing domain"/>
    <property type="match status" value="1"/>
</dbReference>
<accession>A0ABD2XL92</accession>
<gene>
    <name evidence="2" type="ORF">TKK_001883</name>
</gene>
<protein>
    <submittedName>
        <fullName evidence="2">Uncharacterized protein</fullName>
    </submittedName>
</protein>
<evidence type="ECO:0000313" key="2">
    <source>
        <dbReference type="EMBL" id="KAL3405491.1"/>
    </source>
</evidence>
<dbReference type="InterPro" id="IPR002110">
    <property type="entry name" value="Ankyrin_rpt"/>
</dbReference>
<reference evidence="2 3" key="1">
    <citation type="journal article" date="2024" name="bioRxiv">
        <title>A reference genome for Trichogramma kaykai: A tiny desert-dwelling parasitoid wasp with competing sex-ratio distorters.</title>
        <authorList>
            <person name="Culotta J."/>
            <person name="Lindsey A.R."/>
        </authorList>
    </citation>
    <scope>NUCLEOTIDE SEQUENCE [LARGE SCALE GENOMIC DNA]</scope>
    <source>
        <strain evidence="2 3">KSX58</strain>
    </source>
</reference>
<dbReference type="EMBL" id="JBJJXI010000020">
    <property type="protein sequence ID" value="KAL3405491.1"/>
    <property type="molecule type" value="Genomic_DNA"/>
</dbReference>
<dbReference type="PROSITE" id="PS50088">
    <property type="entry name" value="ANK_REPEAT"/>
    <property type="match status" value="1"/>
</dbReference>